<comment type="catalytic activity">
    <reaction evidence="6">
        <text>GTP + H2O = GDP + phosphate + H(+)</text>
        <dbReference type="Rhea" id="RHEA:19669"/>
        <dbReference type="ChEBI" id="CHEBI:15377"/>
        <dbReference type="ChEBI" id="CHEBI:15378"/>
        <dbReference type="ChEBI" id="CHEBI:37565"/>
        <dbReference type="ChEBI" id="CHEBI:43474"/>
        <dbReference type="ChEBI" id="CHEBI:58189"/>
    </reaction>
    <physiologicalReaction direction="left-to-right" evidence="6">
        <dbReference type="Rhea" id="RHEA:19670"/>
    </physiologicalReaction>
</comment>
<dbReference type="Pfam" id="PF07683">
    <property type="entry name" value="CobW_C"/>
    <property type="match status" value="1"/>
</dbReference>
<evidence type="ECO:0000313" key="9">
    <source>
        <dbReference type="Proteomes" id="UP000000784"/>
    </source>
</evidence>
<evidence type="ECO:0000256" key="5">
    <source>
        <dbReference type="ARBA" id="ARBA00045658"/>
    </source>
</evidence>
<evidence type="ECO:0000256" key="6">
    <source>
        <dbReference type="ARBA" id="ARBA00049117"/>
    </source>
</evidence>
<dbReference type="Proteomes" id="UP000000784">
    <property type="component" value="Chromosome"/>
</dbReference>
<dbReference type="InterPro" id="IPR051316">
    <property type="entry name" value="Zinc-reg_GTPase_activator"/>
</dbReference>
<dbReference type="CDD" id="cd03112">
    <property type="entry name" value="CobW-like"/>
    <property type="match status" value="1"/>
</dbReference>
<evidence type="ECO:0000256" key="4">
    <source>
        <dbReference type="ARBA" id="ARBA00034320"/>
    </source>
</evidence>
<dbReference type="Pfam" id="PF02492">
    <property type="entry name" value="cobW"/>
    <property type="match status" value="1"/>
</dbReference>
<dbReference type="SUPFAM" id="SSF90002">
    <property type="entry name" value="Hypothetical protein YjiA, C-terminal domain"/>
    <property type="match status" value="1"/>
</dbReference>
<dbReference type="GeneID" id="24116505"/>
<sequence>MSTPAAAAQRAPIPMVVVGGYLGAGKTTLLNRLLERADGLRVAVLVNDFGEINIDAALIRTRSSDVLQLENGCICCSIGGRLAEALAAVGARPDRPDLLVIEASGVSDPVRIAQVGMLDPALQLNAILVAVDVQDVDEQLCDPLVGDMVRRQIAGATALVLTKADQASAPMIGKARQRLAEIAPHTMVLTAQCGEIPLAVFLDAVPLPRQPQHPQRLLGALAGEGGAWKRAVDGTAGLAGMAGITSFSYTTHRQFDKQRLRQALRTLPVPLLRAKGIVRLRGQQPLQEIHVVGGRLRVADLGAEQVAGSAFVFIGCFTAAGQQAIRGQLDAALAPE</sequence>
<dbReference type="eggNOG" id="COG0523">
    <property type="taxonomic scope" value="Bacteria"/>
</dbReference>
<accession>A9BT61</accession>
<keyword evidence="9" id="KW-1185">Reference proteome</keyword>
<dbReference type="PANTHER" id="PTHR13748:SF62">
    <property type="entry name" value="COBW DOMAIN-CONTAINING PROTEIN"/>
    <property type="match status" value="1"/>
</dbReference>
<dbReference type="InterPro" id="IPR027417">
    <property type="entry name" value="P-loop_NTPase"/>
</dbReference>
<dbReference type="HOGENOM" id="CLU_017452_1_1_4"/>
<dbReference type="GO" id="GO:0005737">
    <property type="term" value="C:cytoplasm"/>
    <property type="evidence" value="ECO:0007669"/>
    <property type="project" value="TreeGrafter"/>
</dbReference>
<evidence type="ECO:0000256" key="2">
    <source>
        <dbReference type="ARBA" id="ARBA00022801"/>
    </source>
</evidence>
<protein>
    <submittedName>
        <fullName evidence="8">Cobalamin synthesis protein P47K</fullName>
    </submittedName>
</protein>
<reference evidence="8 9" key="1">
    <citation type="journal article" date="2004" name="Appl. Environ. Microbiol.">
        <title>Mineralization of individual congeners of linear alkylbenzenesulfonate by defined pairs of heterotrophic bacteria.</title>
        <authorList>
            <person name="Schleheck D."/>
            <person name="Knepper T.P."/>
            <person name="Fischer K."/>
            <person name="Cook A.M."/>
        </authorList>
    </citation>
    <scope>NUCLEOTIDE SEQUENCE [LARGE SCALE GENOMIC DNA]</scope>
    <source>
        <strain evidence="9">DSM 14801 / SPH-1</strain>
    </source>
</reference>
<dbReference type="GO" id="GO:0000166">
    <property type="term" value="F:nucleotide binding"/>
    <property type="evidence" value="ECO:0007669"/>
    <property type="project" value="UniProtKB-KW"/>
</dbReference>
<evidence type="ECO:0000256" key="3">
    <source>
        <dbReference type="ARBA" id="ARBA00023186"/>
    </source>
</evidence>
<evidence type="ECO:0000313" key="8">
    <source>
        <dbReference type="EMBL" id="ABX34626.1"/>
    </source>
</evidence>
<feature type="domain" description="CobW C-terminal" evidence="7">
    <location>
        <begin position="244"/>
        <end position="333"/>
    </location>
</feature>
<comment type="function">
    <text evidence="5">Zinc chaperone that directly transfers zinc cofactor to target proteins, thereby activating them. Zinc is transferred from the CXCC motif in the GTPase domain to the zinc binding site in target proteins in a process requiring GTP hydrolysis.</text>
</comment>
<dbReference type="STRING" id="398578.Daci_1986"/>
<keyword evidence="3" id="KW-0143">Chaperone</keyword>
<dbReference type="Gene3D" id="3.30.1220.10">
    <property type="entry name" value="CobW-like, C-terminal domain"/>
    <property type="match status" value="1"/>
</dbReference>
<dbReference type="SMART" id="SM00833">
    <property type="entry name" value="CobW_C"/>
    <property type="match status" value="1"/>
</dbReference>
<evidence type="ECO:0000259" key="7">
    <source>
        <dbReference type="SMART" id="SM00833"/>
    </source>
</evidence>
<dbReference type="SUPFAM" id="SSF52540">
    <property type="entry name" value="P-loop containing nucleoside triphosphate hydrolases"/>
    <property type="match status" value="1"/>
</dbReference>
<dbReference type="InterPro" id="IPR003495">
    <property type="entry name" value="CobW/HypB/UreG_nucleotide-bd"/>
</dbReference>
<gene>
    <name evidence="8" type="ordered locus">Daci_1986</name>
</gene>
<dbReference type="EMBL" id="CP000884">
    <property type="protein sequence ID" value="ABX34626.1"/>
    <property type="molecule type" value="Genomic_DNA"/>
</dbReference>
<reference evidence="9" key="2">
    <citation type="submission" date="2007-11" db="EMBL/GenBank/DDBJ databases">
        <title>Complete sequence of Delftia acidovorans DSM 14801 / SPH-1.</title>
        <authorList>
            <person name="Copeland A."/>
            <person name="Lucas S."/>
            <person name="Lapidus A."/>
            <person name="Barry K."/>
            <person name="Glavina del Rio T."/>
            <person name="Dalin E."/>
            <person name="Tice H."/>
            <person name="Pitluck S."/>
            <person name="Lowry S."/>
            <person name="Clum A."/>
            <person name="Schmutz J."/>
            <person name="Larimer F."/>
            <person name="Land M."/>
            <person name="Hauser L."/>
            <person name="Kyrpides N."/>
            <person name="Kim E."/>
            <person name="Schleheck D."/>
            <person name="Richardson P."/>
        </authorList>
    </citation>
    <scope>NUCLEOTIDE SEQUENCE [LARGE SCALE GENOMIC DNA]</scope>
    <source>
        <strain evidence="9">DSM 14801 / SPH-1</strain>
    </source>
</reference>
<dbReference type="GO" id="GO:0016787">
    <property type="term" value="F:hydrolase activity"/>
    <property type="evidence" value="ECO:0007669"/>
    <property type="project" value="UniProtKB-KW"/>
</dbReference>
<evidence type="ECO:0000256" key="1">
    <source>
        <dbReference type="ARBA" id="ARBA00022741"/>
    </source>
</evidence>
<dbReference type="KEGG" id="dac:Daci_1986"/>
<name>A9BT61_DELAS</name>
<dbReference type="RefSeq" id="WP_012203911.1">
    <property type="nucleotide sequence ID" value="NC_010002.1"/>
</dbReference>
<keyword evidence="2" id="KW-0378">Hydrolase</keyword>
<dbReference type="Gene3D" id="3.40.50.300">
    <property type="entry name" value="P-loop containing nucleotide triphosphate hydrolases"/>
    <property type="match status" value="1"/>
</dbReference>
<keyword evidence="1" id="KW-0547">Nucleotide-binding</keyword>
<dbReference type="InterPro" id="IPR036627">
    <property type="entry name" value="CobW-likC_sf"/>
</dbReference>
<dbReference type="PANTHER" id="PTHR13748">
    <property type="entry name" value="COBW-RELATED"/>
    <property type="match status" value="1"/>
</dbReference>
<proteinExistence type="inferred from homology"/>
<comment type="similarity">
    <text evidence="4">Belongs to the SIMIBI class G3E GTPase family. ZNG1 subfamily.</text>
</comment>
<dbReference type="InterPro" id="IPR011629">
    <property type="entry name" value="CobW-like_C"/>
</dbReference>
<dbReference type="AlphaFoldDB" id="A9BT61"/>
<organism evidence="8 9">
    <name type="scientific">Delftia acidovorans (strain DSM 14801 / SPH-1)</name>
    <dbReference type="NCBI Taxonomy" id="398578"/>
    <lineage>
        <taxon>Bacteria</taxon>
        <taxon>Pseudomonadati</taxon>
        <taxon>Pseudomonadota</taxon>
        <taxon>Betaproteobacteria</taxon>
        <taxon>Burkholderiales</taxon>
        <taxon>Comamonadaceae</taxon>
        <taxon>Delftia</taxon>
    </lineage>
</organism>